<dbReference type="STRING" id="169760.PSTEL_11920"/>
<dbReference type="Gene3D" id="3.40.50.2300">
    <property type="match status" value="2"/>
</dbReference>
<dbReference type="GO" id="GO:0030288">
    <property type="term" value="C:outer membrane-bounded periplasmic space"/>
    <property type="evidence" value="ECO:0007669"/>
    <property type="project" value="TreeGrafter"/>
</dbReference>
<sequence length="332" mass="35994">MSNRKWPFAVIPLFLLFAWLLVRFTLSFLHIHQLVGPLEAVEPIDGSLGKKIVLISQERGNYFWQAIGQGAREAADKYGLRLDYTGPDRINPSEQIKLLDKAISAKADAIVIQGINNPEYRALIDKAASLGIPVVTVDTDEPGSKRLAYVGTDNEGAGRQMGELVAHAAGGQGDIGVLISSEQVENQRLRLAGFRSVIGHYPGLHIVEIRSSNISRLQAVQQAQTILNQSPGIRFMVGFSALDGPGILEAAQRVGTSGLHIFAFDDMEETVAAIRQSEIESAIVQQPVEMGAQAIERLHDYFSGSTPPSMTYTRTYIIGKGSTGQNDGGETP</sequence>
<evidence type="ECO:0000313" key="5">
    <source>
        <dbReference type="Proteomes" id="UP000029507"/>
    </source>
</evidence>
<evidence type="ECO:0000313" key="4">
    <source>
        <dbReference type="EMBL" id="AIQ63684.1"/>
    </source>
</evidence>
<organism evidence="4 5">
    <name type="scientific">Paenibacillus stellifer</name>
    <dbReference type="NCBI Taxonomy" id="169760"/>
    <lineage>
        <taxon>Bacteria</taxon>
        <taxon>Bacillati</taxon>
        <taxon>Bacillota</taxon>
        <taxon>Bacilli</taxon>
        <taxon>Bacillales</taxon>
        <taxon>Paenibacillaceae</taxon>
        <taxon>Paenibacillus</taxon>
    </lineage>
</organism>
<dbReference type="EMBL" id="CP009286">
    <property type="protein sequence ID" value="AIQ63684.1"/>
    <property type="molecule type" value="Genomic_DNA"/>
</dbReference>
<dbReference type="KEGG" id="pste:PSTEL_11920"/>
<dbReference type="OrthoDB" id="6196975at2"/>
<accession>A0A089N4J6</accession>
<dbReference type="PANTHER" id="PTHR30036">
    <property type="entry name" value="D-XYLOSE-BINDING PERIPLASMIC PROTEIN"/>
    <property type="match status" value="1"/>
</dbReference>
<proteinExistence type="inferred from homology"/>
<comment type="similarity">
    <text evidence="2">Belongs to the bacterial solute-binding protein 2 family.</text>
</comment>
<gene>
    <name evidence="4" type="ORF">PSTEL_11920</name>
</gene>
<keyword evidence="5" id="KW-1185">Reference proteome</keyword>
<reference evidence="4 5" key="1">
    <citation type="submission" date="2014-08" db="EMBL/GenBank/DDBJ databases">
        <title>Comparative genomics of the Paenibacillus odorifer group.</title>
        <authorList>
            <person name="den Bakker H.C."/>
            <person name="Tsai Y.-C."/>
            <person name="Martin N."/>
            <person name="Korlach J."/>
            <person name="Wiedmann M."/>
        </authorList>
    </citation>
    <scope>NUCLEOTIDE SEQUENCE [LARGE SCALE GENOMIC DNA]</scope>
    <source>
        <strain evidence="4 5">DSM 14472</strain>
    </source>
</reference>
<dbReference type="InterPro" id="IPR025997">
    <property type="entry name" value="SBP_2_dom"/>
</dbReference>
<evidence type="ECO:0000256" key="1">
    <source>
        <dbReference type="ARBA" id="ARBA00004196"/>
    </source>
</evidence>
<protein>
    <submittedName>
        <fullName evidence="4">LacI family transcriptional regulator</fullName>
    </submittedName>
</protein>
<dbReference type="InterPro" id="IPR028082">
    <property type="entry name" value="Peripla_BP_I"/>
</dbReference>
<dbReference type="InterPro" id="IPR050555">
    <property type="entry name" value="Bact_Solute-Bind_Prot2"/>
</dbReference>
<dbReference type="Pfam" id="PF13407">
    <property type="entry name" value="Peripla_BP_4"/>
    <property type="match status" value="1"/>
</dbReference>
<dbReference type="GO" id="GO:0030246">
    <property type="term" value="F:carbohydrate binding"/>
    <property type="evidence" value="ECO:0007669"/>
    <property type="project" value="TreeGrafter"/>
</dbReference>
<dbReference type="SUPFAM" id="SSF53822">
    <property type="entry name" value="Periplasmic binding protein-like I"/>
    <property type="match status" value="1"/>
</dbReference>
<dbReference type="HOGENOM" id="CLU_037628_3_3_9"/>
<dbReference type="Proteomes" id="UP000029507">
    <property type="component" value="Chromosome"/>
</dbReference>
<evidence type="ECO:0000256" key="2">
    <source>
        <dbReference type="ARBA" id="ARBA00007639"/>
    </source>
</evidence>
<dbReference type="AlphaFoldDB" id="A0A089N4J6"/>
<feature type="domain" description="Periplasmic binding protein" evidence="3">
    <location>
        <begin position="52"/>
        <end position="304"/>
    </location>
</feature>
<evidence type="ECO:0000259" key="3">
    <source>
        <dbReference type="Pfam" id="PF13407"/>
    </source>
</evidence>
<dbReference type="PANTHER" id="PTHR30036:SF7">
    <property type="entry name" value="ABC TRANSPORTER PERIPLASMIC-BINDING PROTEIN YPHF"/>
    <property type="match status" value="1"/>
</dbReference>
<dbReference type="RefSeq" id="WP_038695398.1">
    <property type="nucleotide sequence ID" value="NZ_CP009286.1"/>
</dbReference>
<name>A0A089N4J6_9BACL</name>
<comment type="subcellular location">
    <subcellularLocation>
        <location evidence="1">Cell envelope</location>
    </subcellularLocation>
</comment>